<organism evidence="5 6">
    <name type="scientific">Actinomadura darangshiensis</name>
    <dbReference type="NCBI Taxonomy" id="705336"/>
    <lineage>
        <taxon>Bacteria</taxon>
        <taxon>Bacillati</taxon>
        <taxon>Actinomycetota</taxon>
        <taxon>Actinomycetes</taxon>
        <taxon>Streptosporangiales</taxon>
        <taxon>Thermomonosporaceae</taxon>
        <taxon>Actinomadura</taxon>
    </lineage>
</organism>
<keyword evidence="6" id="KW-1185">Reference proteome</keyword>
<reference evidence="5 6" key="1">
    <citation type="submission" date="2019-03" db="EMBL/GenBank/DDBJ databases">
        <title>Draft genome sequences of novel Actinobacteria.</title>
        <authorList>
            <person name="Sahin N."/>
            <person name="Ay H."/>
            <person name="Saygin H."/>
        </authorList>
    </citation>
    <scope>NUCLEOTIDE SEQUENCE [LARGE SCALE GENOMIC DNA]</scope>
    <source>
        <strain evidence="5 6">DSM 45941</strain>
    </source>
</reference>
<evidence type="ECO:0000256" key="2">
    <source>
        <dbReference type="ARBA" id="ARBA00023125"/>
    </source>
</evidence>
<dbReference type="InterPro" id="IPR046335">
    <property type="entry name" value="LacI/GalR-like_sensor"/>
</dbReference>
<dbReference type="CDD" id="cd01392">
    <property type="entry name" value="HTH_LacI"/>
    <property type="match status" value="1"/>
</dbReference>
<dbReference type="SUPFAM" id="SSF53822">
    <property type="entry name" value="Periplasmic binding protein-like I"/>
    <property type="match status" value="1"/>
</dbReference>
<dbReference type="OrthoDB" id="1938857at2"/>
<dbReference type="Pfam" id="PF00356">
    <property type="entry name" value="LacI"/>
    <property type="match status" value="1"/>
</dbReference>
<dbReference type="Gene3D" id="3.40.50.2300">
    <property type="match status" value="2"/>
</dbReference>
<dbReference type="Proteomes" id="UP000295578">
    <property type="component" value="Unassembled WGS sequence"/>
</dbReference>
<dbReference type="SUPFAM" id="SSF47413">
    <property type="entry name" value="lambda repressor-like DNA-binding domains"/>
    <property type="match status" value="1"/>
</dbReference>
<comment type="caution">
    <text evidence="5">The sequence shown here is derived from an EMBL/GenBank/DDBJ whole genome shotgun (WGS) entry which is preliminary data.</text>
</comment>
<name>A0A4R5AX43_9ACTN</name>
<evidence type="ECO:0000259" key="4">
    <source>
        <dbReference type="PROSITE" id="PS50932"/>
    </source>
</evidence>
<evidence type="ECO:0000256" key="3">
    <source>
        <dbReference type="ARBA" id="ARBA00023163"/>
    </source>
</evidence>
<feature type="non-terminal residue" evidence="5">
    <location>
        <position position="322"/>
    </location>
</feature>
<dbReference type="InterPro" id="IPR028082">
    <property type="entry name" value="Peripla_BP_I"/>
</dbReference>
<dbReference type="EMBL" id="SMKY01000134">
    <property type="protein sequence ID" value="TDD77681.1"/>
    <property type="molecule type" value="Genomic_DNA"/>
</dbReference>
<dbReference type="GO" id="GO:0003700">
    <property type="term" value="F:DNA-binding transcription factor activity"/>
    <property type="evidence" value="ECO:0007669"/>
    <property type="project" value="TreeGrafter"/>
</dbReference>
<dbReference type="CDD" id="cd06267">
    <property type="entry name" value="PBP1_LacI_sugar_binding-like"/>
    <property type="match status" value="1"/>
</dbReference>
<dbReference type="PROSITE" id="PS00356">
    <property type="entry name" value="HTH_LACI_1"/>
    <property type="match status" value="1"/>
</dbReference>
<sequence length="322" mass="34911">MRRPTIADIAERAGVSKVAVSYALNDRPGVSAETRALIKQIATEIGWRPNSAAKALNGARARSVGLAVARPARTLAIEPFFMELISGIESELSPLSFALTLQVVDDHAKEIETYHRWWGERRVDGVIVVDLHVDDPRVSELQGLDMPAVVVGDPSAAGDLTAVWSDDAEAIRETVSYLYALGHRRIARIAGLPKLLHTRLRDEAFTAICEEFGIAGHPVVHTDYTGEEGARATRRVISSPTPPTAIVYDNDIMAVAGLSVAQEMRLSVPADFSIVAWDDSPFSRVVRPALTALTRDIPAYGAHAARTLLSLLEGETITGYQD</sequence>
<accession>A0A4R5AX43</accession>
<dbReference type="SMART" id="SM00354">
    <property type="entry name" value="HTH_LACI"/>
    <property type="match status" value="1"/>
</dbReference>
<keyword evidence="1" id="KW-0805">Transcription regulation</keyword>
<proteinExistence type="predicted"/>
<dbReference type="GO" id="GO:0000976">
    <property type="term" value="F:transcription cis-regulatory region binding"/>
    <property type="evidence" value="ECO:0007669"/>
    <property type="project" value="TreeGrafter"/>
</dbReference>
<keyword evidence="2" id="KW-0238">DNA-binding</keyword>
<evidence type="ECO:0000313" key="6">
    <source>
        <dbReference type="Proteomes" id="UP000295578"/>
    </source>
</evidence>
<dbReference type="PROSITE" id="PS50932">
    <property type="entry name" value="HTH_LACI_2"/>
    <property type="match status" value="1"/>
</dbReference>
<keyword evidence="3" id="KW-0804">Transcription</keyword>
<dbReference type="InterPro" id="IPR010982">
    <property type="entry name" value="Lambda_DNA-bd_dom_sf"/>
</dbReference>
<dbReference type="RefSeq" id="WP_132200075.1">
    <property type="nucleotide sequence ID" value="NZ_SMKY01000134.1"/>
</dbReference>
<dbReference type="AlphaFoldDB" id="A0A4R5AX43"/>
<dbReference type="PANTHER" id="PTHR30146">
    <property type="entry name" value="LACI-RELATED TRANSCRIPTIONAL REPRESSOR"/>
    <property type="match status" value="1"/>
</dbReference>
<dbReference type="Pfam" id="PF13377">
    <property type="entry name" value="Peripla_BP_3"/>
    <property type="match status" value="1"/>
</dbReference>
<gene>
    <name evidence="5" type="ORF">E1293_25860</name>
</gene>
<protein>
    <submittedName>
        <fullName evidence="5">LacI family transcriptional regulator</fullName>
    </submittedName>
</protein>
<evidence type="ECO:0000313" key="5">
    <source>
        <dbReference type="EMBL" id="TDD77681.1"/>
    </source>
</evidence>
<evidence type="ECO:0000256" key="1">
    <source>
        <dbReference type="ARBA" id="ARBA00023015"/>
    </source>
</evidence>
<dbReference type="PANTHER" id="PTHR30146:SF155">
    <property type="entry name" value="ALANINE RACEMASE"/>
    <property type="match status" value="1"/>
</dbReference>
<feature type="domain" description="HTH lacI-type" evidence="4">
    <location>
        <begin position="4"/>
        <end position="58"/>
    </location>
</feature>
<dbReference type="Gene3D" id="1.10.260.40">
    <property type="entry name" value="lambda repressor-like DNA-binding domains"/>
    <property type="match status" value="1"/>
</dbReference>
<dbReference type="InterPro" id="IPR000843">
    <property type="entry name" value="HTH_LacI"/>
</dbReference>